<gene>
    <name evidence="3" type="ORF">B0H63DRAFT_291069</name>
</gene>
<feature type="compositionally biased region" description="Basic and acidic residues" evidence="1">
    <location>
        <begin position="68"/>
        <end position="80"/>
    </location>
</feature>
<evidence type="ECO:0000256" key="2">
    <source>
        <dbReference type="SAM" id="SignalP"/>
    </source>
</evidence>
<feature type="region of interest" description="Disordered" evidence="1">
    <location>
        <begin position="55"/>
        <end position="80"/>
    </location>
</feature>
<evidence type="ECO:0000313" key="4">
    <source>
        <dbReference type="Proteomes" id="UP001285441"/>
    </source>
</evidence>
<keyword evidence="2" id="KW-0732">Signal</keyword>
<organism evidence="3 4">
    <name type="scientific">Podospora didyma</name>
    <dbReference type="NCBI Taxonomy" id="330526"/>
    <lineage>
        <taxon>Eukaryota</taxon>
        <taxon>Fungi</taxon>
        <taxon>Dikarya</taxon>
        <taxon>Ascomycota</taxon>
        <taxon>Pezizomycotina</taxon>
        <taxon>Sordariomycetes</taxon>
        <taxon>Sordariomycetidae</taxon>
        <taxon>Sordariales</taxon>
        <taxon>Podosporaceae</taxon>
        <taxon>Podospora</taxon>
    </lineage>
</organism>
<evidence type="ECO:0000256" key="1">
    <source>
        <dbReference type="SAM" id="MobiDB-lite"/>
    </source>
</evidence>
<comment type="caution">
    <text evidence="3">The sequence shown here is derived from an EMBL/GenBank/DDBJ whole genome shotgun (WGS) entry which is preliminary data.</text>
</comment>
<accession>A0AAE0K8V0</accession>
<evidence type="ECO:0000313" key="3">
    <source>
        <dbReference type="EMBL" id="KAK3372263.1"/>
    </source>
</evidence>
<proteinExistence type="predicted"/>
<dbReference type="EMBL" id="JAULSW010000008">
    <property type="protein sequence ID" value="KAK3372263.1"/>
    <property type="molecule type" value="Genomic_DNA"/>
</dbReference>
<sequence length="80" mass="9094">MTRGSLFRGLLWQAAAEWCGSWLVGAVEKAKLWRREKGLPLRSFVNGERGRDRDLVEVAARPKTNQKPRKDTADLKEAKS</sequence>
<dbReference type="AlphaFoldDB" id="A0AAE0K8V0"/>
<reference evidence="3" key="2">
    <citation type="submission" date="2023-06" db="EMBL/GenBank/DDBJ databases">
        <authorList>
            <consortium name="Lawrence Berkeley National Laboratory"/>
            <person name="Haridas S."/>
            <person name="Hensen N."/>
            <person name="Bonometti L."/>
            <person name="Westerberg I."/>
            <person name="Brannstrom I.O."/>
            <person name="Guillou S."/>
            <person name="Cros-Aarteil S."/>
            <person name="Calhoun S."/>
            <person name="Kuo A."/>
            <person name="Mondo S."/>
            <person name="Pangilinan J."/>
            <person name="Riley R."/>
            <person name="LaButti K."/>
            <person name="Andreopoulos B."/>
            <person name="Lipzen A."/>
            <person name="Chen C."/>
            <person name="Yanf M."/>
            <person name="Daum C."/>
            <person name="Ng V."/>
            <person name="Clum A."/>
            <person name="Steindorff A."/>
            <person name="Ohm R."/>
            <person name="Martin F."/>
            <person name="Silar P."/>
            <person name="Natvig D."/>
            <person name="Lalanne C."/>
            <person name="Gautier V."/>
            <person name="Ament-velasquez S.L."/>
            <person name="Kruys A."/>
            <person name="Hutchinson M.I."/>
            <person name="Powell A.J."/>
            <person name="Barry K."/>
            <person name="Miller A.N."/>
            <person name="Grigoriev I.V."/>
            <person name="Debuchy R."/>
            <person name="Gladieux P."/>
            <person name="Thoren M.H."/>
            <person name="Johannesson H."/>
        </authorList>
    </citation>
    <scope>NUCLEOTIDE SEQUENCE</scope>
    <source>
        <strain evidence="3">CBS 232.78</strain>
    </source>
</reference>
<dbReference type="Proteomes" id="UP001285441">
    <property type="component" value="Unassembled WGS sequence"/>
</dbReference>
<feature type="signal peptide" evidence="2">
    <location>
        <begin position="1"/>
        <end position="16"/>
    </location>
</feature>
<reference evidence="3" key="1">
    <citation type="journal article" date="2023" name="Mol. Phylogenet. Evol.">
        <title>Genome-scale phylogeny and comparative genomics of the fungal order Sordariales.</title>
        <authorList>
            <person name="Hensen N."/>
            <person name="Bonometti L."/>
            <person name="Westerberg I."/>
            <person name="Brannstrom I.O."/>
            <person name="Guillou S."/>
            <person name="Cros-Aarteil S."/>
            <person name="Calhoun S."/>
            <person name="Haridas S."/>
            <person name="Kuo A."/>
            <person name="Mondo S."/>
            <person name="Pangilinan J."/>
            <person name="Riley R."/>
            <person name="LaButti K."/>
            <person name="Andreopoulos B."/>
            <person name="Lipzen A."/>
            <person name="Chen C."/>
            <person name="Yan M."/>
            <person name="Daum C."/>
            <person name="Ng V."/>
            <person name="Clum A."/>
            <person name="Steindorff A."/>
            <person name="Ohm R.A."/>
            <person name="Martin F."/>
            <person name="Silar P."/>
            <person name="Natvig D.O."/>
            <person name="Lalanne C."/>
            <person name="Gautier V."/>
            <person name="Ament-Velasquez S.L."/>
            <person name="Kruys A."/>
            <person name="Hutchinson M.I."/>
            <person name="Powell A.J."/>
            <person name="Barry K."/>
            <person name="Miller A.N."/>
            <person name="Grigoriev I.V."/>
            <person name="Debuchy R."/>
            <person name="Gladieux P."/>
            <person name="Hiltunen Thoren M."/>
            <person name="Johannesson H."/>
        </authorList>
    </citation>
    <scope>NUCLEOTIDE SEQUENCE</scope>
    <source>
        <strain evidence="3">CBS 232.78</strain>
    </source>
</reference>
<feature type="chain" id="PRO_5042026764" evidence="2">
    <location>
        <begin position="17"/>
        <end position="80"/>
    </location>
</feature>
<protein>
    <submittedName>
        <fullName evidence="3">Uncharacterized protein</fullName>
    </submittedName>
</protein>
<name>A0AAE0K8V0_9PEZI</name>
<keyword evidence="4" id="KW-1185">Reference proteome</keyword>